<evidence type="ECO:0000313" key="2">
    <source>
        <dbReference type="Proteomes" id="UP000503096"/>
    </source>
</evidence>
<name>A0A6M4H5G8_9PROT</name>
<protein>
    <submittedName>
        <fullName evidence="1">Uncharacterized protein</fullName>
    </submittedName>
</protein>
<gene>
    <name evidence="1" type="ORF">DSM104440_01540</name>
</gene>
<dbReference type="KEGG" id="upl:DSM104440_01540"/>
<keyword evidence="2" id="KW-1185">Reference proteome</keyword>
<dbReference type="EMBL" id="CP053073">
    <property type="protein sequence ID" value="QJR14730.1"/>
    <property type="molecule type" value="Genomic_DNA"/>
</dbReference>
<accession>A0A6M4H5G8</accession>
<reference evidence="1 2" key="1">
    <citation type="submission" date="2020-04" db="EMBL/GenBank/DDBJ databases">
        <title>Usitatibacter rugosus gen. nov., sp. nov. and Usitatibacter palustris sp. nov., novel members of Usitatibacteraceae fam. nov. within the order Nitrosomonadales isolated from soil.</title>
        <authorList>
            <person name="Huber K.J."/>
            <person name="Neumann-Schaal M."/>
            <person name="Geppert A."/>
            <person name="Luckner M."/>
            <person name="Wanner G."/>
            <person name="Overmann J."/>
        </authorList>
    </citation>
    <scope>NUCLEOTIDE SEQUENCE [LARGE SCALE GENOMIC DNA]</scope>
    <source>
        <strain evidence="1 2">Swamp67</strain>
    </source>
</reference>
<organism evidence="1 2">
    <name type="scientific">Usitatibacter palustris</name>
    <dbReference type="NCBI Taxonomy" id="2732487"/>
    <lineage>
        <taxon>Bacteria</taxon>
        <taxon>Pseudomonadati</taxon>
        <taxon>Pseudomonadota</taxon>
        <taxon>Betaproteobacteria</taxon>
        <taxon>Nitrosomonadales</taxon>
        <taxon>Usitatibacteraceae</taxon>
        <taxon>Usitatibacter</taxon>
    </lineage>
</organism>
<dbReference type="Proteomes" id="UP000503096">
    <property type="component" value="Chromosome"/>
</dbReference>
<dbReference type="RefSeq" id="WP_171159552.1">
    <property type="nucleotide sequence ID" value="NZ_CP053073.1"/>
</dbReference>
<evidence type="ECO:0000313" key="1">
    <source>
        <dbReference type="EMBL" id="QJR14730.1"/>
    </source>
</evidence>
<dbReference type="InParanoid" id="A0A6M4H5G8"/>
<proteinExistence type="predicted"/>
<dbReference type="AlphaFoldDB" id="A0A6M4H5G8"/>
<sequence length="77" mass="8575">MKKFGFRIQTRGGSTVENLVIQGRDREEAERKLRQVYHHCTILDAKVLADPVPEDASDLEGVISIIASEGRDDPPQA</sequence>